<sequence length="172" mass="19428">MEFITRCVKYGDMKKSDLNWLSGFLEGEGSFLKPSPSAPNTPKIVAITTDEDIIQRVALLLGVGYGEVGVARRKQNPHWKKSYGARKRGRGAVYLMKILYPLMGVRRKQQIKAAINAYDPNKSGIKINEVQVRDIRKRCGNGENQSVLANEYGLHRTTICKINRGHRWRGVV</sequence>
<dbReference type="AlphaFoldDB" id="A0A0F9G3C6"/>
<protein>
    <recommendedName>
        <fullName evidence="2">Homing endonuclease LAGLIDADG domain-containing protein</fullName>
    </recommendedName>
</protein>
<name>A0A0F9G3C6_9ZZZZ</name>
<accession>A0A0F9G3C6</accession>
<organism evidence="1">
    <name type="scientific">marine sediment metagenome</name>
    <dbReference type="NCBI Taxonomy" id="412755"/>
    <lineage>
        <taxon>unclassified sequences</taxon>
        <taxon>metagenomes</taxon>
        <taxon>ecological metagenomes</taxon>
    </lineage>
</organism>
<dbReference type="Gene3D" id="3.10.28.10">
    <property type="entry name" value="Homing endonucleases"/>
    <property type="match status" value="1"/>
</dbReference>
<dbReference type="InterPro" id="IPR027434">
    <property type="entry name" value="Homing_endonucl"/>
</dbReference>
<dbReference type="EMBL" id="LAZR01021542">
    <property type="protein sequence ID" value="KKL84956.1"/>
    <property type="molecule type" value="Genomic_DNA"/>
</dbReference>
<comment type="caution">
    <text evidence="1">The sequence shown here is derived from an EMBL/GenBank/DDBJ whole genome shotgun (WGS) entry which is preliminary data.</text>
</comment>
<gene>
    <name evidence="1" type="ORF">LCGC14_1959550</name>
</gene>
<proteinExistence type="predicted"/>
<evidence type="ECO:0008006" key="2">
    <source>
        <dbReference type="Google" id="ProtNLM"/>
    </source>
</evidence>
<reference evidence="1" key="1">
    <citation type="journal article" date="2015" name="Nature">
        <title>Complex archaea that bridge the gap between prokaryotes and eukaryotes.</title>
        <authorList>
            <person name="Spang A."/>
            <person name="Saw J.H."/>
            <person name="Jorgensen S.L."/>
            <person name="Zaremba-Niedzwiedzka K."/>
            <person name="Martijn J."/>
            <person name="Lind A.E."/>
            <person name="van Eijk R."/>
            <person name="Schleper C."/>
            <person name="Guy L."/>
            <person name="Ettema T.J."/>
        </authorList>
    </citation>
    <scope>NUCLEOTIDE SEQUENCE</scope>
</reference>
<evidence type="ECO:0000313" key="1">
    <source>
        <dbReference type="EMBL" id="KKL84956.1"/>
    </source>
</evidence>